<dbReference type="GO" id="GO:0016651">
    <property type="term" value="F:oxidoreductase activity, acting on NAD(P)H"/>
    <property type="evidence" value="ECO:0007669"/>
    <property type="project" value="InterPro"/>
</dbReference>
<accession>A0A1I6TT28</accession>
<evidence type="ECO:0000256" key="1">
    <source>
        <dbReference type="ARBA" id="ARBA00023002"/>
    </source>
</evidence>
<dbReference type="InterPro" id="IPR028939">
    <property type="entry name" value="P5C_Rdtase_cat_N"/>
</dbReference>
<name>A0A1I6TT28_9PSEU</name>
<dbReference type="InterPro" id="IPR036291">
    <property type="entry name" value="NAD(P)-bd_dom_sf"/>
</dbReference>
<dbReference type="GO" id="GO:0052851">
    <property type="term" value="F:ferric-chelate reductase (NADPH) activity"/>
    <property type="evidence" value="ECO:0007669"/>
    <property type="project" value="TreeGrafter"/>
</dbReference>
<dbReference type="GO" id="GO:0005886">
    <property type="term" value="C:plasma membrane"/>
    <property type="evidence" value="ECO:0007669"/>
    <property type="project" value="TreeGrafter"/>
</dbReference>
<keyword evidence="4" id="KW-1185">Reference proteome</keyword>
<dbReference type="PANTHER" id="PTHR14239">
    <property type="entry name" value="DUDULIN-RELATED"/>
    <property type="match status" value="1"/>
</dbReference>
<dbReference type="InterPro" id="IPR051267">
    <property type="entry name" value="STEAP_metalloreductase"/>
</dbReference>
<evidence type="ECO:0000313" key="3">
    <source>
        <dbReference type="EMBL" id="SFS92321.1"/>
    </source>
</evidence>
<dbReference type="AlphaFoldDB" id="A0A1I6TT28"/>
<keyword evidence="1" id="KW-0560">Oxidoreductase</keyword>
<dbReference type="GO" id="GO:0070967">
    <property type="term" value="F:coenzyme F420 binding"/>
    <property type="evidence" value="ECO:0007669"/>
    <property type="project" value="InterPro"/>
</dbReference>
<sequence length="229" mass="23872">MATKGAVKVTSVREMTVGVLGGTGAQGRGLAIRWAKAGLKVVIGSRNAERAQQAADEIKEIAGGDVTGADNAGCASASDLVLAALPWEGHAETLKSLQTELAGKIVIDCVNPLGFDKKGPYALPVEEGSAAQQAEQILPDSRVTAAFHHVSAVTLADLGVGHVDLDVLVLGDDREATDVVRELADVIPGVRGIYGGRLRNAHQVEAFTANLIAINRRYKAHAGLRITDV</sequence>
<dbReference type="GO" id="GO:0008823">
    <property type="term" value="F:cupric reductase (NADH) activity"/>
    <property type="evidence" value="ECO:0007669"/>
    <property type="project" value="TreeGrafter"/>
</dbReference>
<dbReference type="Gene3D" id="3.40.50.720">
    <property type="entry name" value="NAD(P)-binding Rossmann-like Domain"/>
    <property type="match status" value="1"/>
</dbReference>
<dbReference type="SUPFAM" id="SSF51735">
    <property type="entry name" value="NAD(P)-binding Rossmann-fold domains"/>
    <property type="match status" value="1"/>
</dbReference>
<reference evidence="4" key="1">
    <citation type="submission" date="2016-10" db="EMBL/GenBank/DDBJ databases">
        <authorList>
            <person name="Varghese N."/>
            <person name="Submissions S."/>
        </authorList>
    </citation>
    <scope>NUCLEOTIDE SEQUENCE [LARGE SCALE GENOMIC DNA]</scope>
    <source>
        <strain evidence="4">DSM 44771</strain>
    </source>
</reference>
<dbReference type="STRING" id="95161.SAMN05660874_04198"/>
<dbReference type="EMBL" id="FOZX01000008">
    <property type="protein sequence ID" value="SFS92321.1"/>
    <property type="molecule type" value="Genomic_DNA"/>
</dbReference>
<dbReference type="GO" id="GO:0050661">
    <property type="term" value="F:NADP binding"/>
    <property type="evidence" value="ECO:0007669"/>
    <property type="project" value="InterPro"/>
</dbReference>
<evidence type="ECO:0000313" key="4">
    <source>
        <dbReference type="Proteomes" id="UP000198852"/>
    </source>
</evidence>
<feature type="domain" description="Pyrroline-5-carboxylate reductase catalytic N-terminal" evidence="2">
    <location>
        <begin position="16"/>
        <end position="112"/>
    </location>
</feature>
<gene>
    <name evidence="3" type="ORF">SAMN05660874_04198</name>
</gene>
<protein>
    <submittedName>
        <fullName evidence="3">Reduced coenzyme F420:NADP oxidoreductase</fullName>
    </submittedName>
</protein>
<dbReference type="Pfam" id="PF03807">
    <property type="entry name" value="F420_oxidored"/>
    <property type="match status" value="1"/>
</dbReference>
<dbReference type="OrthoDB" id="5738121at2"/>
<dbReference type="GO" id="GO:0015677">
    <property type="term" value="P:copper ion import"/>
    <property type="evidence" value="ECO:0007669"/>
    <property type="project" value="TreeGrafter"/>
</dbReference>
<organism evidence="3 4">
    <name type="scientific">Saccharopolyspora flava</name>
    <dbReference type="NCBI Taxonomy" id="95161"/>
    <lineage>
        <taxon>Bacteria</taxon>
        <taxon>Bacillati</taxon>
        <taxon>Actinomycetota</taxon>
        <taxon>Actinomycetes</taxon>
        <taxon>Pseudonocardiales</taxon>
        <taxon>Pseudonocardiaceae</taxon>
        <taxon>Saccharopolyspora</taxon>
    </lineage>
</organism>
<dbReference type="PANTHER" id="PTHR14239:SF0">
    <property type="entry name" value="F420-DEPENDENT NADP REDUCTASE"/>
    <property type="match status" value="1"/>
</dbReference>
<proteinExistence type="predicted"/>
<evidence type="ECO:0000259" key="2">
    <source>
        <dbReference type="Pfam" id="PF03807"/>
    </source>
</evidence>
<dbReference type="GO" id="GO:0006740">
    <property type="term" value="P:NADPH regeneration"/>
    <property type="evidence" value="ECO:0007669"/>
    <property type="project" value="InterPro"/>
</dbReference>
<dbReference type="InterPro" id="IPR010185">
    <property type="entry name" value="NpdG"/>
</dbReference>
<dbReference type="Proteomes" id="UP000198852">
    <property type="component" value="Unassembled WGS sequence"/>
</dbReference>
<dbReference type="NCBIfam" id="TIGR01915">
    <property type="entry name" value="npdG"/>
    <property type="match status" value="1"/>
</dbReference>